<reference evidence="1" key="1">
    <citation type="submission" date="2021-06" db="EMBL/GenBank/DDBJ databases">
        <authorList>
            <person name="Kallberg Y."/>
            <person name="Tangrot J."/>
            <person name="Rosling A."/>
        </authorList>
    </citation>
    <scope>NUCLEOTIDE SEQUENCE</scope>
    <source>
        <strain evidence="1">MA461A</strain>
    </source>
</reference>
<accession>A0ACA9QG34</accession>
<dbReference type="EMBL" id="CAJVQC010032269">
    <property type="protein sequence ID" value="CAG8750653.1"/>
    <property type="molecule type" value="Genomic_DNA"/>
</dbReference>
<sequence length="203" mass="22863">NTLESLYYEVNKYGFASPDGVCPYLGVGGLIPDNILDAQNGTVFNTAKEYTELLWAIKGAGNADYETITSLTLRIHPVQKTVTSFSFEYDWDQIPLLTYAEDDLYIFLARNAGSRYDAGYYKVKSLLIRLGSGLSDEGAKYLVKFMEKFTCNIRAEMLLFGGEKVNEIGRNETALVNRGFMNHLEIKIDVTSEISLWDLDLFS</sequence>
<keyword evidence="2" id="KW-1185">Reference proteome</keyword>
<feature type="non-terminal residue" evidence="1">
    <location>
        <position position="1"/>
    </location>
</feature>
<organism evidence="1 2">
    <name type="scientific">Racocetra persica</name>
    <dbReference type="NCBI Taxonomy" id="160502"/>
    <lineage>
        <taxon>Eukaryota</taxon>
        <taxon>Fungi</taxon>
        <taxon>Fungi incertae sedis</taxon>
        <taxon>Mucoromycota</taxon>
        <taxon>Glomeromycotina</taxon>
        <taxon>Glomeromycetes</taxon>
        <taxon>Diversisporales</taxon>
        <taxon>Gigasporaceae</taxon>
        <taxon>Racocetra</taxon>
    </lineage>
</organism>
<protein>
    <submittedName>
        <fullName evidence="1">14556_t:CDS:1</fullName>
    </submittedName>
</protein>
<evidence type="ECO:0000313" key="1">
    <source>
        <dbReference type="EMBL" id="CAG8750653.1"/>
    </source>
</evidence>
<gene>
    <name evidence="1" type="ORF">RPERSI_LOCUS14151</name>
</gene>
<proteinExistence type="predicted"/>
<comment type="caution">
    <text evidence="1">The sequence shown here is derived from an EMBL/GenBank/DDBJ whole genome shotgun (WGS) entry which is preliminary data.</text>
</comment>
<dbReference type="Proteomes" id="UP000789920">
    <property type="component" value="Unassembled WGS sequence"/>
</dbReference>
<name>A0ACA9QG34_9GLOM</name>
<evidence type="ECO:0000313" key="2">
    <source>
        <dbReference type="Proteomes" id="UP000789920"/>
    </source>
</evidence>